<dbReference type="InterPro" id="IPR036390">
    <property type="entry name" value="WH_DNA-bd_sf"/>
</dbReference>
<evidence type="ECO:0000256" key="1">
    <source>
        <dbReference type="ARBA" id="ARBA00022603"/>
    </source>
</evidence>
<dbReference type="InterPro" id="IPR016461">
    <property type="entry name" value="COMT-like"/>
</dbReference>
<evidence type="ECO:0000256" key="4">
    <source>
        <dbReference type="SAM" id="MobiDB-lite"/>
    </source>
</evidence>
<protein>
    <submittedName>
        <fullName evidence="6">S-adenosyl-L-methionine-dependent methyltransferase</fullName>
    </submittedName>
</protein>
<evidence type="ECO:0000313" key="6">
    <source>
        <dbReference type="EMBL" id="KAK3302731.1"/>
    </source>
</evidence>
<accession>A0AAJ0LYT8</accession>
<feature type="domain" description="O-methyltransferase C-terminal" evidence="5">
    <location>
        <begin position="280"/>
        <end position="422"/>
    </location>
</feature>
<dbReference type="AlphaFoldDB" id="A0AAJ0LYT8"/>
<feature type="region of interest" description="Disordered" evidence="4">
    <location>
        <begin position="1"/>
        <end position="33"/>
    </location>
</feature>
<dbReference type="GeneID" id="87888848"/>
<evidence type="ECO:0000313" key="7">
    <source>
        <dbReference type="Proteomes" id="UP001273166"/>
    </source>
</evidence>
<proteinExistence type="predicted"/>
<dbReference type="Gene3D" id="1.10.10.10">
    <property type="entry name" value="Winged helix-like DNA-binding domain superfamily/Winged helix DNA-binding domain"/>
    <property type="match status" value="1"/>
</dbReference>
<dbReference type="RefSeq" id="XP_062718511.1">
    <property type="nucleotide sequence ID" value="XM_062870019.1"/>
</dbReference>
<evidence type="ECO:0000256" key="3">
    <source>
        <dbReference type="ARBA" id="ARBA00022691"/>
    </source>
</evidence>
<dbReference type="PANTHER" id="PTHR43712:SF17">
    <property type="entry name" value="O-METHYLTRANSFERASE"/>
    <property type="match status" value="1"/>
</dbReference>
<sequence>MTGTTSGTNGHANGNNGHASSSADGRTSLRSNNKTPAVDISVALAPNDLKSVPGLVQDINAVAEKAAAGSEQARLELVEKARSLVRALETPRETMIKHCWAQPSAMAALSTGIDVGLFTLLAEDGGCAKNANQLAAKLGMDPPLLCRLMRHMAAMGYIIETGPDEYKPTNFSSSLSIPVIGDGYTCISGCLMAALCKFPEYAAKTNYKTPNSISDGPLQYAYNTQLNMFEHLMAHPPYGEQFNHHMGGYRQGRPSWMDKGFYPVDERLIQGARQTPDAAFLVDIAGGVGHDLDEFRRKVPHAPGRLVLEDLGPVIEQAEARGLDGRIERVAYNFYDEQPVKGARAYYMHSALHDWPDSECVKILARVKEAMVPGYSRLLINENVIPPSRAQWEATALDIMMLTLLSSRERTEADWYSLLQDQAGLRITGIYTAQNGVESIIECELA</sequence>
<keyword evidence="3" id="KW-0949">S-adenosyl-L-methionine</keyword>
<dbReference type="SUPFAM" id="SSF53335">
    <property type="entry name" value="S-adenosyl-L-methionine-dependent methyltransferases"/>
    <property type="match status" value="1"/>
</dbReference>
<organism evidence="6 7">
    <name type="scientific">Chaetomium strumarium</name>
    <dbReference type="NCBI Taxonomy" id="1170767"/>
    <lineage>
        <taxon>Eukaryota</taxon>
        <taxon>Fungi</taxon>
        <taxon>Dikarya</taxon>
        <taxon>Ascomycota</taxon>
        <taxon>Pezizomycotina</taxon>
        <taxon>Sordariomycetes</taxon>
        <taxon>Sordariomycetidae</taxon>
        <taxon>Sordariales</taxon>
        <taxon>Chaetomiaceae</taxon>
        <taxon>Chaetomium</taxon>
    </lineage>
</organism>
<evidence type="ECO:0000259" key="5">
    <source>
        <dbReference type="Pfam" id="PF00891"/>
    </source>
</evidence>
<dbReference type="GO" id="GO:0008171">
    <property type="term" value="F:O-methyltransferase activity"/>
    <property type="evidence" value="ECO:0007669"/>
    <property type="project" value="InterPro"/>
</dbReference>
<dbReference type="Gene3D" id="3.40.50.150">
    <property type="entry name" value="Vaccinia Virus protein VP39"/>
    <property type="match status" value="1"/>
</dbReference>
<dbReference type="Proteomes" id="UP001273166">
    <property type="component" value="Unassembled WGS sequence"/>
</dbReference>
<dbReference type="PROSITE" id="PS51683">
    <property type="entry name" value="SAM_OMT_II"/>
    <property type="match status" value="1"/>
</dbReference>
<dbReference type="SUPFAM" id="SSF46785">
    <property type="entry name" value="Winged helix' DNA-binding domain"/>
    <property type="match status" value="1"/>
</dbReference>
<dbReference type="InterPro" id="IPR029063">
    <property type="entry name" value="SAM-dependent_MTases_sf"/>
</dbReference>
<gene>
    <name evidence="6" type="ORF">B0T15DRAFT_543769</name>
</gene>
<keyword evidence="7" id="KW-1185">Reference proteome</keyword>
<dbReference type="InterPro" id="IPR036388">
    <property type="entry name" value="WH-like_DNA-bd_sf"/>
</dbReference>
<dbReference type="EMBL" id="JAUDZG010000007">
    <property type="protein sequence ID" value="KAK3302731.1"/>
    <property type="molecule type" value="Genomic_DNA"/>
</dbReference>
<evidence type="ECO:0000256" key="2">
    <source>
        <dbReference type="ARBA" id="ARBA00022679"/>
    </source>
</evidence>
<feature type="compositionally biased region" description="Low complexity" evidence="4">
    <location>
        <begin position="1"/>
        <end position="23"/>
    </location>
</feature>
<feature type="compositionally biased region" description="Polar residues" evidence="4">
    <location>
        <begin position="24"/>
        <end position="33"/>
    </location>
</feature>
<keyword evidence="2" id="KW-0808">Transferase</keyword>
<reference evidence="6" key="1">
    <citation type="journal article" date="2023" name="Mol. Phylogenet. Evol.">
        <title>Genome-scale phylogeny and comparative genomics of the fungal order Sordariales.</title>
        <authorList>
            <person name="Hensen N."/>
            <person name="Bonometti L."/>
            <person name="Westerberg I."/>
            <person name="Brannstrom I.O."/>
            <person name="Guillou S."/>
            <person name="Cros-Aarteil S."/>
            <person name="Calhoun S."/>
            <person name="Haridas S."/>
            <person name="Kuo A."/>
            <person name="Mondo S."/>
            <person name="Pangilinan J."/>
            <person name="Riley R."/>
            <person name="LaButti K."/>
            <person name="Andreopoulos B."/>
            <person name="Lipzen A."/>
            <person name="Chen C."/>
            <person name="Yan M."/>
            <person name="Daum C."/>
            <person name="Ng V."/>
            <person name="Clum A."/>
            <person name="Steindorff A."/>
            <person name="Ohm R.A."/>
            <person name="Martin F."/>
            <person name="Silar P."/>
            <person name="Natvig D.O."/>
            <person name="Lalanne C."/>
            <person name="Gautier V."/>
            <person name="Ament-Velasquez S.L."/>
            <person name="Kruys A."/>
            <person name="Hutchinson M.I."/>
            <person name="Powell A.J."/>
            <person name="Barry K."/>
            <person name="Miller A.N."/>
            <person name="Grigoriev I.V."/>
            <person name="Debuchy R."/>
            <person name="Gladieux P."/>
            <person name="Hiltunen Thoren M."/>
            <person name="Johannesson H."/>
        </authorList>
    </citation>
    <scope>NUCLEOTIDE SEQUENCE</scope>
    <source>
        <strain evidence="6">CBS 333.67</strain>
    </source>
</reference>
<dbReference type="Pfam" id="PF00891">
    <property type="entry name" value="Methyltransf_2"/>
    <property type="match status" value="1"/>
</dbReference>
<dbReference type="GO" id="GO:0032259">
    <property type="term" value="P:methylation"/>
    <property type="evidence" value="ECO:0007669"/>
    <property type="project" value="UniProtKB-KW"/>
</dbReference>
<name>A0AAJ0LYT8_9PEZI</name>
<dbReference type="PANTHER" id="PTHR43712">
    <property type="entry name" value="PUTATIVE (AFU_ORTHOLOGUE AFUA_4G14580)-RELATED"/>
    <property type="match status" value="1"/>
</dbReference>
<comment type="caution">
    <text evidence="6">The sequence shown here is derived from an EMBL/GenBank/DDBJ whole genome shotgun (WGS) entry which is preliminary data.</text>
</comment>
<reference evidence="6" key="2">
    <citation type="submission" date="2023-06" db="EMBL/GenBank/DDBJ databases">
        <authorList>
            <consortium name="Lawrence Berkeley National Laboratory"/>
            <person name="Mondo S.J."/>
            <person name="Hensen N."/>
            <person name="Bonometti L."/>
            <person name="Westerberg I."/>
            <person name="Brannstrom I.O."/>
            <person name="Guillou S."/>
            <person name="Cros-Aarteil S."/>
            <person name="Calhoun S."/>
            <person name="Haridas S."/>
            <person name="Kuo A."/>
            <person name="Pangilinan J."/>
            <person name="Riley R."/>
            <person name="Labutti K."/>
            <person name="Andreopoulos B."/>
            <person name="Lipzen A."/>
            <person name="Chen C."/>
            <person name="Yanf M."/>
            <person name="Daum C."/>
            <person name="Ng V."/>
            <person name="Clum A."/>
            <person name="Steindorff A."/>
            <person name="Ohm R."/>
            <person name="Martin F."/>
            <person name="Silar P."/>
            <person name="Natvig D."/>
            <person name="Lalanne C."/>
            <person name="Gautier V."/>
            <person name="Ament-Velasquez S.L."/>
            <person name="Kruys A."/>
            <person name="Hutchinson M.I."/>
            <person name="Powell A.J."/>
            <person name="Barry K."/>
            <person name="Miller A.N."/>
            <person name="Grigoriev I.V."/>
            <person name="Debuchy R."/>
            <person name="Gladieux P."/>
            <person name="Thoren M.H."/>
            <person name="Johannesson H."/>
        </authorList>
    </citation>
    <scope>NUCLEOTIDE SEQUENCE</scope>
    <source>
        <strain evidence="6">CBS 333.67</strain>
    </source>
</reference>
<keyword evidence="1 6" id="KW-0489">Methyltransferase</keyword>
<dbReference type="InterPro" id="IPR001077">
    <property type="entry name" value="COMT_C"/>
</dbReference>